<dbReference type="STRING" id="635013.TherJR_2699"/>
<protein>
    <recommendedName>
        <fullName evidence="4">ABC-2 type transport system permease protein</fullName>
    </recommendedName>
</protein>
<reference evidence="2 3" key="1">
    <citation type="submission" date="2010-05" db="EMBL/GenBank/DDBJ databases">
        <title>Complete sequence of Thermincola sp. JR.</title>
        <authorList>
            <consortium name="US DOE Joint Genome Institute"/>
            <person name="Lucas S."/>
            <person name="Copeland A."/>
            <person name="Lapidus A."/>
            <person name="Cheng J.-F."/>
            <person name="Bruce D."/>
            <person name="Goodwin L."/>
            <person name="Pitluck S."/>
            <person name="Chertkov O."/>
            <person name="Detter J.C."/>
            <person name="Han C."/>
            <person name="Tapia R."/>
            <person name="Land M."/>
            <person name="Hauser L."/>
            <person name="Kyrpides N."/>
            <person name="Mikhailova N."/>
            <person name="Hazen T.C."/>
            <person name="Woyke T."/>
        </authorList>
    </citation>
    <scope>NUCLEOTIDE SEQUENCE [LARGE SCALE GENOMIC DNA]</scope>
    <source>
        <strain evidence="2 3">JR</strain>
    </source>
</reference>
<gene>
    <name evidence="2" type="ordered locus">TherJR_2699</name>
</gene>
<keyword evidence="3" id="KW-1185">Reference proteome</keyword>
<dbReference type="EMBL" id="CP002028">
    <property type="protein sequence ID" value="ADG83534.1"/>
    <property type="molecule type" value="Genomic_DNA"/>
</dbReference>
<evidence type="ECO:0000313" key="2">
    <source>
        <dbReference type="EMBL" id="ADG83534.1"/>
    </source>
</evidence>
<dbReference type="eggNOG" id="COG1277">
    <property type="taxonomic scope" value="Bacteria"/>
</dbReference>
<dbReference type="PANTHER" id="PTHR37305:SF1">
    <property type="entry name" value="MEMBRANE PROTEIN"/>
    <property type="match status" value="1"/>
</dbReference>
<feature type="transmembrane region" description="Helical" evidence="1">
    <location>
        <begin position="12"/>
        <end position="36"/>
    </location>
</feature>
<feature type="transmembrane region" description="Helical" evidence="1">
    <location>
        <begin position="152"/>
        <end position="173"/>
    </location>
</feature>
<keyword evidence="1" id="KW-0472">Membrane</keyword>
<feature type="transmembrane region" description="Helical" evidence="1">
    <location>
        <begin position="223"/>
        <end position="241"/>
    </location>
</feature>
<name>D5XC82_THEPJ</name>
<dbReference type="PANTHER" id="PTHR37305">
    <property type="entry name" value="INTEGRAL MEMBRANE PROTEIN-RELATED"/>
    <property type="match status" value="1"/>
</dbReference>
<proteinExistence type="predicted"/>
<dbReference type="HOGENOM" id="CLU_097947_0_0_9"/>
<accession>D5XC82</accession>
<sequence>MANTGFWKKEVYAVKFKFFTGFLVLALLAVGIPLLYDITVRLAENLPSQEFLKGQKVFLTDYRLYIWSQWFGKNLYQFGSVMAIIFGAGIISSEVSRKTIQFLLARPILREDVFTVKFIVNFAALALVVVASTVVLYITVVATGHKIPVVDMVQNIIMALAGMAVIYSMAVYFSTVFDRTLKSAVITGIIAMVLFVPGFFPGLHYYSVYYHMAGSDIALGKGFPFIPLIVLIIITAAFYMLGRNRFKKRDF</sequence>
<organism evidence="2 3">
    <name type="scientific">Thermincola potens (strain JR)</name>
    <dbReference type="NCBI Taxonomy" id="635013"/>
    <lineage>
        <taxon>Bacteria</taxon>
        <taxon>Bacillati</taxon>
        <taxon>Bacillota</taxon>
        <taxon>Clostridia</taxon>
        <taxon>Eubacteriales</taxon>
        <taxon>Thermincolaceae</taxon>
        <taxon>Thermincola</taxon>
    </lineage>
</organism>
<evidence type="ECO:0000313" key="3">
    <source>
        <dbReference type="Proteomes" id="UP000002377"/>
    </source>
</evidence>
<feature type="transmembrane region" description="Helical" evidence="1">
    <location>
        <begin position="75"/>
        <end position="93"/>
    </location>
</feature>
<dbReference type="Pfam" id="PF12679">
    <property type="entry name" value="ABC2_membrane_2"/>
    <property type="match status" value="1"/>
</dbReference>
<dbReference type="GO" id="GO:0005886">
    <property type="term" value="C:plasma membrane"/>
    <property type="evidence" value="ECO:0007669"/>
    <property type="project" value="UniProtKB-SubCell"/>
</dbReference>
<dbReference type="RefSeq" id="WP_013121525.1">
    <property type="nucleotide sequence ID" value="NC_014152.1"/>
</dbReference>
<feature type="transmembrane region" description="Helical" evidence="1">
    <location>
        <begin position="185"/>
        <end position="203"/>
    </location>
</feature>
<dbReference type="OrthoDB" id="43593at2"/>
<keyword evidence="1" id="KW-0812">Transmembrane</keyword>
<dbReference type="AlphaFoldDB" id="D5XC82"/>
<evidence type="ECO:0000256" key="1">
    <source>
        <dbReference type="SAM" id="Phobius"/>
    </source>
</evidence>
<evidence type="ECO:0008006" key="4">
    <source>
        <dbReference type="Google" id="ProtNLM"/>
    </source>
</evidence>
<feature type="transmembrane region" description="Helical" evidence="1">
    <location>
        <begin position="114"/>
        <end position="140"/>
    </location>
</feature>
<keyword evidence="1" id="KW-1133">Transmembrane helix</keyword>
<dbReference type="GO" id="GO:0140359">
    <property type="term" value="F:ABC-type transporter activity"/>
    <property type="evidence" value="ECO:0007669"/>
    <property type="project" value="InterPro"/>
</dbReference>
<dbReference type="KEGG" id="tjr:TherJR_2699"/>
<dbReference type="Proteomes" id="UP000002377">
    <property type="component" value="Chromosome"/>
</dbReference>